<dbReference type="PANTHER" id="PTHR34997:SF1">
    <property type="entry name" value="PEPTIDOGLYCAN-BINDING LYSIN DOMAIN"/>
    <property type="match status" value="1"/>
</dbReference>
<comment type="similarity">
    <text evidence="3">Belongs to the secreted LysM effector family.</text>
</comment>
<feature type="domain" description="LysM" evidence="6">
    <location>
        <begin position="269"/>
        <end position="317"/>
    </location>
</feature>
<dbReference type="PANTHER" id="PTHR34997">
    <property type="entry name" value="AM15"/>
    <property type="match status" value="1"/>
</dbReference>
<dbReference type="EMBL" id="PVQB02001014">
    <property type="protein sequence ID" value="KAF4332669.1"/>
    <property type="molecule type" value="Genomic_DNA"/>
</dbReference>
<keyword evidence="2" id="KW-0843">Virulence</keyword>
<sequence length="631" mass="69254">MLTKWVVLLSSLLGSAVAQQFPDFMYDYDVDYYTAICKTALNKTLECDTVLHSILFENKEPTASQLEKLCTKKCKSSLIRAQKDIEKSCPVAQNNLTLQHGGFATAQDNIHEFLDGFTKACLRDPNTGMFCASVRSSWPATENMTSAQNCSDCALGAIQLALDSELTYNERIASDFSVRTESCQKTGFDLHPPTNANTGTAFASRTSTAATTTQSCEVQYTIQADDTCNGICKSQNVSTYAFTQANGLNLYCDNLPKAGTIVCLPATCDVYTVKKGDKWYSILNHFKHAFSVTQLISWNPTLNDVCSNIAQHVDMQICVSPPGMGHLKPSTTSGASAPITPAPKPSNLANGTNTQCAQYYNVTKGDNCADITLAAGISLKDFFFLNPSVDKNCTNLILGESYCIRAMGDIETYSGYTSTFSKKPGQSTYPDGKPFETVEPGFRTEVPKSVNTKKPLAPGTWGTDKCRVYLEWTETGDQEVNKEFNGCKEIAHRYKTSVENLKKWNPSLAKASPCIVNKVEKYCVYLQDGYKAPEMTTAEASSQTSKPASSVTATRHARSSTTTSEGIATPEPIMPDMPAGCNDFYKAVSGDYCYKICEKKRVTQTDFIRWNPSVKTDCSLIQEGYWYCVGK</sequence>
<dbReference type="Proteomes" id="UP000730481">
    <property type="component" value="Unassembled WGS sequence"/>
</dbReference>
<dbReference type="InterPro" id="IPR018392">
    <property type="entry name" value="LysM"/>
</dbReference>
<dbReference type="InterPro" id="IPR036779">
    <property type="entry name" value="LysM_dom_sf"/>
</dbReference>
<keyword evidence="5" id="KW-0732">Signal</keyword>
<comment type="caution">
    <text evidence="7">The sequence shown here is derived from an EMBL/GenBank/DDBJ whole genome shotgun (WGS) entry which is preliminary data.</text>
</comment>
<dbReference type="SUPFAM" id="SSF54106">
    <property type="entry name" value="LysM domain"/>
    <property type="match status" value="3"/>
</dbReference>
<dbReference type="Gene3D" id="3.10.350.10">
    <property type="entry name" value="LysM domain"/>
    <property type="match status" value="4"/>
</dbReference>
<feature type="compositionally biased region" description="Low complexity" evidence="4">
    <location>
        <begin position="548"/>
        <end position="564"/>
    </location>
</feature>
<dbReference type="InterPro" id="IPR052210">
    <property type="entry name" value="LysM1-like"/>
</dbReference>
<feature type="chain" id="PRO_5040235102" description="LysM domain-containing protein" evidence="5">
    <location>
        <begin position="19"/>
        <end position="631"/>
    </location>
</feature>
<proteinExistence type="inferred from homology"/>
<reference evidence="7" key="1">
    <citation type="journal article" date="2017" name="Mycologia">
        <title>Fusarium algeriense, sp. nov., a novel toxigenic crown rot pathogen of durum wheat from Algeria is nested in the Fusarium burgessii species complex.</title>
        <authorList>
            <person name="Laraba I."/>
            <person name="Keddad A."/>
            <person name="Boureghda H."/>
            <person name="Abdallah N."/>
            <person name="Vaughan M.M."/>
            <person name="Proctor R.H."/>
            <person name="Busman M."/>
            <person name="O'Donnell K."/>
        </authorList>
    </citation>
    <scope>NUCLEOTIDE SEQUENCE</scope>
    <source>
        <strain evidence="7">NRRL 25174</strain>
    </source>
</reference>
<protein>
    <recommendedName>
        <fullName evidence="6">LysM domain-containing protein</fullName>
    </recommendedName>
</protein>
<feature type="region of interest" description="Disordered" evidence="4">
    <location>
        <begin position="328"/>
        <end position="347"/>
    </location>
</feature>
<feature type="domain" description="LysM" evidence="6">
    <location>
        <begin position="218"/>
        <end position="264"/>
    </location>
</feature>
<dbReference type="AlphaFoldDB" id="A0A9P5DS06"/>
<feature type="domain" description="LysM" evidence="6">
    <location>
        <begin position="358"/>
        <end position="404"/>
    </location>
</feature>
<evidence type="ECO:0000256" key="3">
    <source>
        <dbReference type="ARBA" id="ARBA00044955"/>
    </source>
</evidence>
<evidence type="ECO:0000256" key="5">
    <source>
        <dbReference type="SAM" id="SignalP"/>
    </source>
</evidence>
<dbReference type="SMART" id="SM00257">
    <property type="entry name" value="LysM"/>
    <property type="match status" value="4"/>
</dbReference>
<feature type="signal peptide" evidence="5">
    <location>
        <begin position="1"/>
        <end position="18"/>
    </location>
</feature>
<gene>
    <name evidence="7" type="ORF">FBEOM_13529</name>
</gene>
<evidence type="ECO:0000256" key="1">
    <source>
        <dbReference type="ARBA" id="ARBA00022669"/>
    </source>
</evidence>
<dbReference type="OrthoDB" id="5985073at2759"/>
<dbReference type="PROSITE" id="PS51782">
    <property type="entry name" value="LYSM"/>
    <property type="match status" value="4"/>
</dbReference>
<feature type="compositionally biased region" description="Polar residues" evidence="4">
    <location>
        <begin position="538"/>
        <end position="547"/>
    </location>
</feature>
<evidence type="ECO:0000313" key="7">
    <source>
        <dbReference type="EMBL" id="KAF4332669.1"/>
    </source>
</evidence>
<dbReference type="CDD" id="cd00118">
    <property type="entry name" value="LysM"/>
    <property type="match status" value="4"/>
</dbReference>
<evidence type="ECO:0000313" key="8">
    <source>
        <dbReference type="Proteomes" id="UP000730481"/>
    </source>
</evidence>
<organism evidence="7 8">
    <name type="scientific">Fusarium beomiforme</name>
    <dbReference type="NCBI Taxonomy" id="44412"/>
    <lineage>
        <taxon>Eukaryota</taxon>
        <taxon>Fungi</taxon>
        <taxon>Dikarya</taxon>
        <taxon>Ascomycota</taxon>
        <taxon>Pezizomycotina</taxon>
        <taxon>Sordariomycetes</taxon>
        <taxon>Hypocreomycetidae</taxon>
        <taxon>Hypocreales</taxon>
        <taxon>Nectriaceae</taxon>
        <taxon>Fusarium</taxon>
        <taxon>Fusarium burgessii species complex</taxon>
    </lineage>
</organism>
<evidence type="ECO:0000256" key="4">
    <source>
        <dbReference type="SAM" id="MobiDB-lite"/>
    </source>
</evidence>
<accession>A0A9P5DS06</accession>
<feature type="domain" description="LysM" evidence="6">
    <location>
        <begin position="583"/>
        <end position="629"/>
    </location>
</feature>
<evidence type="ECO:0000256" key="2">
    <source>
        <dbReference type="ARBA" id="ARBA00023026"/>
    </source>
</evidence>
<name>A0A9P5DS06_9HYPO</name>
<dbReference type="Pfam" id="PF01476">
    <property type="entry name" value="LysM"/>
    <property type="match status" value="4"/>
</dbReference>
<keyword evidence="1" id="KW-0147">Chitin-binding</keyword>
<evidence type="ECO:0000259" key="6">
    <source>
        <dbReference type="PROSITE" id="PS51782"/>
    </source>
</evidence>
<reference evidence="7" key="2">
    <citation type="submission" date="2020-02" db="EMBL/GenBank/DDBJ databases">
        <title>Identification and distribution of gene clusters putatively required for synthesis of sphingolipid metabolism inhibitors in phylogenetically diverse species of the filamentous fungus Fusarium.</title>
        <authorList>
            <person name="Kim H.-S."/>
            <person name="Busman M."/>
            <person name="Brown D.W."/>
            <person name="Divon H."/>
            <person name="Uhlig S."/>
            <person name="Proctor R.H."/>
        </authorList>
    </citation>
    <scope>NUCLEOTIDE SEQUENCE</scope>
    <source>
        <strain evidence="7">NRRL 25174</strain>
    </source>
</reference>
<dbReference type="GO" id="GO:0008061">
    <property type="term" value="F:chitin binding"/>
    <property type="evidence" value="ECO:0007669"/>
    <property type="project" value="UniProtKB-KW"/>
</dbReference>
<keyword evidence="8" id="KW-1185">Reference proteome</keyword>
<feature type="region of interest" description="Disordered" evidence="4">
    <location>
        <begin position="536"/>
        <end position="573"/>
    </location>
</feature>